<evidence type="ECO:0000313" key="3">
    <source>
        <dbReference type="EnsemblPlants" id="KEH26357"/>
    </source>
</evidence>
<evidence type="ECO:0000313" key="4">
    <source>
        <dbReference type="Proteomes" id="UP000002051"/>
    </source>
</evidence>
<feature type="domain" description="Protein kinase" evidence="1">
    <location>
        <begin position="1"/>
        <end position="138"/>
    </location>
</feature>
<dbReference type="InterPro" id="IPR000719">
    <property type="entry name" value="Prot_kinase_dom"/>
</dbReference>
<organism evidence="2 4">
    <name type="scientific">Medicago truncatula</name>
    <name type="common">Barrel medic</name>
    <name type="synonym">Medicago tribuloides</name>
    <dbReference type="NCBI Taxonomy" id="3880"/>
    <lineage>
        <taxon>Eukaryota</taxon>
        <taxon>Viridiplantae</taxon>
        <taxon>Streptophyta</taxon>
        <taxon>Embryophyta</taxon>
        <taxon>Tracheophyta</taxon>
        <taxon>Spermatophyta</taxon>
        <taxon>Magnoliopsida</taxon>
        <taxon>eudicotyledons</taxon>
        <taxon>Gunneridae</taxon>
        <taxon>Pentapetalae</taxon>
        <taxon>rosids</taxon>
        <taxon>fabids</taxon>
        <taxon>Fabales</taxon>
        <taxon>Fabaceae</taxon>
        <taxon>Papilionoideae</taxon>
        <taxon>50 kb inversion clade</taxon>
        <taxon>NPAAA clade</taxon>
        <taxon>Hologalegina</taxon>
        <taxon>IRL clade</taxon>
        <taxon>Trifolieae</taxon>
        <taxon>Medicago</taxon>
    </lineage>
</organism>
<reference evidence="2 4" key="2">
    <citation type="journal article" date="2014" name="BMC Genomics">
        <title>An improved genome release (version Mt4.0) for the model legume Medicago truncatula.</title>
        <authorList>
            <person name="Tang H."/>
            <person name="Krishnakumar V."/>
            <person name="Bidwell S."/>
            <person name="Rosen B."/>
            <person name="Chan A."/>
            <person name="Zhou S."/>
            <person name="Gentzbittel L."/>
            <person name="Childs K.L."/>
            <person name="Yandell M."/>
            <person name="Gundlach H."/>
            <person name="Mayer K.F."/>
            <person name="Schwartz D.C."/>
            <person name="Town C.D."/>
        </authorList>
    </citation>
    <scope>GENOME REANNOTATION</scope>
    <source>
        <strain evidence="2">A17</strain>
        <strain evidence="3 4">cv. Jemalong A17</strain>
    </source>
</reference>
<dbReference type="GO" id="GO:0005524">
    <property type="term" value="F:ATP binding"/>
    <property type="evidence" value="ECO:0007669"/>
    <property type="project" value="InterPro"/>
</dbReference>
<gene>
    <name evidence="2" type="ordered locus">MTR_6g052990</name>
</gene>
<sequence>MIPKISDFGLARIIEISQDEGSTDRIVGTFIYMSPEYVMFGQFSENSDIYSFGVMLLEIIAEKKNKSSFTPHHVADGLLNHVWRRWMEETPLSILDPNIEEDYSTNEVIKCIQIGLLCVQNDPDARPSIVTVASYLSIYAVELPTPPEPAFFLHGRGIQTFLHKNLVLLNLPIVLHYFQTIKCRQAREVLTEVHFFPFNPVDKCSSLTYIDTDGNWHRVSKGAPEEIIDLCNVREDVRRRAISIIDKFAEHSLSSLAVGPSHGSGLTWHMRIKISLDTTR</sequence>
<keyword evidence="2" id="KW-0808">Transferase</keyword>
<reference evidence="3" key="3">
    <citation type="submission" date="2015-04" db="UniProtKB">
        <authorList>
            <consortium name="EnsemblPlants"/>
        </authorList>
    </citation>
    <scope>IDENTIFICATION</scope>
    <source>
        <strain evidence="3">cv. Jemalong A17</strain>
    </source>
</reference>
<evidence type="ECO:0000313" key="2">
    <source>
        <dbReference type="EMBL" id="KEH26357.1"/>
    </source>
</evidence>
<dbReference type="AlphaFoldDB" id="A0A072U9Q8"/>
<dbReference type="eggNOG" id="KOG0205">
    <property type="taxonomic scope" value="Eukaryota"/>
</dbReference>
<proteinExistence type="predicted"/>
<dbReference type="InterPro" id="IPR023299">
    <property type="entry name" value="ATPase_P-typ_cyto_dom_N"/>
</dbReference>
<dbReference type="EMBL" id="CM001222">
    <property type="protein sequence ID" value="KEH26357.1"/>
    <property type="molecule type" value="Genomic_DNA"/>
</dbReference>
<dbReference type="Gene3D" id="1.10.510.10">
    <property type="entry name" value="Transferase(Phosphotransferase) domain 1"/>
    <property type="match status" value="1"/>
</dbReference>
<protein>
    <submittedName>
        <fullName evidence="2">Tyrosine kinase family protein</fullName>
    </submittedName>
</protein>
<dbReference type="InterPro" id="IPR001245">
    <property type="entry name" value="Ser-Thr/Tyr_kinase_cat_dom"/>
</dbReference>
<dbReference type="EnsemblPlants" id="KEH26357">
    <property type="protein sequence ID" value="KEH26357"/>
    <property type="gene ID" value="MTR_6g052990"/>
</dbReference>
<dbReference type="SUPFAM" id="SSF56112">
    <property type="entry name" value="Protein kinase-like (PK-like)"/>
    <property type="match status" value="1"/>
</dbReference>
<dbReference type="GO" id="GO:0004672">
    <property type="term" value="F:protein kinase activity"/>
    <property type="evidence" value="ECO:0007669"/>
    <property type="project" value="InterPro"/>
</dbReference>
<reference evidence="2 4" key="1">
    <citation type="journal article" date="2011" name="Nature">
        <title>The Medicago genome provides insight into the evolution of rhizobial symbioses.</title>
        <authorList>
            <person name="Young N.D."/>
            <person name="Debelle F."/>
            <person name="Oldroyd G.E."/>
            <person name="Geurts R."/>
            <person name="Cannon S.B."/>
            <person name="Udvardi M.K."/>
            <person name="Benedito V.A."/>
            <person name="Mayer K.F."/>
            <person name="Gouzy J."/>
            <person name="Schoof H."/>
            <person name="Van de Peer Y."/>
            <person name="Proost S."/>
            <person name="Cook D.R."/>
            <person name="Meyers B.C."/>
            <person name="Spannagl M."/>
            <person name="Cheung F."/>
            <person name="De Mita S."/>
            <person name="Krishnakumar V."/>
            <person name="Gundlach H."/>
            <person name="Zhou S."/>
            <person name="Mudge J."/>
            <person name="Bharti A.K."/>
            <person name="Murray J.D."/>
            <person name="Naoumkina M.A."/>
            <person name="Rosen B."/>
            <person name="Silverstein K.A."/>
            <person name="Tang H."/>
            <person name="Rombauts S."/>
            <person name="Zhao P.X."/>
            <person name="Zhou P."/>
            <person name="Barbe V."/>
            <person name="Bardou P."/>
            <person name="Bechner M."/>
            <person name="Bellec A."/>
            <person name="Berger A."/>
            <person name="Berges H."/>
            <person name="Bidwell S."/>
            <person name="Bisseling T."/>
            <person name="Choisne N."/>
            <person name="Couloux A."/>
            <person name="Denny R."/>
            <person name="Deshpande S."/>
            <person name="Dai X."/>
            <person name="Doyle J.J."/>
            <person name="Dudez A.M."/>
            <person name="Farmer A.D."/>
            <person name="Fouteau S."/>
            <person name="Franken C."/>
            <person name="Gibelin C."/>
            <person name="Gish J."/>
            <person name="Goldstein S."/>
            <person name="Gonzalez A.J."/>
            <person name="Green P.J."/>
            <person name="Hallab A."/>
            <person name="Hartog M."/>
            <person name="Hua A."/>
            <person name="Humphray S.J."/>
            <person name="Jeong D.H."/>
            <person name="Jing Y."/>
            <person name="Jocker A."/>
            <person name="Kenton S.M."/>
            <person name="Kim D.J."/>
            <person name="Klee K."/>
            <person name="Lai H."/>
            <person name="Lang C."/>
            <person name="Lin S."/>
            <person name="Macmil S.L."/>
            <person name="Magdelenat G."/>
            <person name="Matthews L."/>
            <person name="McCorrison J."/>
            <person name="Monaghan E.L."/>
            <person name="Mun J.H."/>
            <person name="Najar F.Z."/>
            <person name="Nicholson C."/>
            <person name="Noirot C."/>
            <person name="O'Bleness M."/>
            <person name="Paule C.R."/>
            <person name="Poulain J."/>
            <person name="Prion F."/>
            <person name="Qin B."/>
            <person name="Qu C."/>
            <person name="Retzel E.F."/>
            <person name="Riddle C."/>
            <person name="Sallet E."/>
            <person name="Samain S."/>
            <person name="Samson N."/>
            <person name="Sanders I."/>
            <person name="Saurat O."/>
            <person name="Scarpelli C."/>
            <person name="Schiex T."/>
            <person name="Segurens B."/>
            <person name="Severin A.J."/>
            <person name="Sherrier D.J."/>
            <person name="Shi R."/>
            <person name="Sims S."/>
            <person name="Singer S.R."/>
            <person name="Sinharoy S."/>
            <person name="Sterck L."/>
            <person name="Viollet A."/>
            <person name="Wang B.B."/>
            <person name="Wang K."/>
            <person name="Wang M."/>
            <person name="Wang X."/>
            <person name="Warfsmann J."/>
            <person name="Weissenbach J."/>
            <person name="White D.D."/>
            <person name="White J.D."/>
            <person name="Wiley G.B."/>
            <person name="Wincker P."/>
            <person name="Xing Y."/>
            <person name="Yang L."/>
            <person name="Yao Z."/>
            <person name="Ying F."/>
            <person name="Zhai J."/>
            <person name="Zhou L."/>
            <person name="Zuber A."/>
            <person name="Denarie J."/>
            <person name="Dixon R.A."/>
            <person name="May G.D."/>
            <person name="Schwartz D.C."/>
            <person name="Rogers J."/>
            <person name="Quetier F."/>
            <person name="Town C.D."/>
            <person name="Roe B.A."/>
        </authorList>
    </citation>
    <scope>NUCLEOTIDE SEQUENCE [LARGE SCALE GENOMIC DNA]</scope>
    <source>
        <strain evidence="2">A17</strain>
        <strain evidence="3 4">cv. Jemalong A17</strain>
    </source>
</reference>
<dbReference type="PROSITE" id="PS50011">
    <property type="entry name" value="PROTEIN_KINASE_DOM"/>
    <property type="match status" value="1"/>
</dbReference>
<dbReference type="Proteomes" id="UP000002051">
    <property type="component" value="Chromosome 6"/>
</dbReference>
<keyword evidence="4" id="KW-1185">Reference proteome</keyword>
<dbReference type="PANTHER" id="PTHR27006">
    <property type="entry name" value="PROMASTIGOTE SURFACE ANTIGEN PROTEIN PSA"/>
    <property type="match status" value="1"/>
</dbReference>
<dbReference type="Pfam" id="PF07714">
    <property type="entry name" value="PK_Tyr_Ser-Thr"/>
    <property type="match status" value="1"/>
</dbReference>
<dbReference type="InterPro" id="IPR011009">
    <property type="entry name" value="Kinase-like_dom_sf"/>
</dbReference>
<dbReference type="eggNOG" id="KOG1855">
    <property type="taxonomic scope" value="Eukaryota"/>
</dbReference>
<dbReference type="SUPFAM" id="SSF81660">
    <property type="entry name" value="Metal cation-transporting ATPase, ATP-binding domain N"/>
    <property type="match status" value="1"/>
</dbReference>
<dbReference type="Gene3D" id="3.40.1110.10">
    <property type="entry name" value="Calcium-transporting ATPase, cytoplasmic domain N"/>
    <property type="match status" value="1"/>
</dbReference>
<accession>A0A072U9Q8</accession>
<dbReference type="HOGENOM" id="CLU_995230_0_0_1"/>
<dbReference type="PANTHER" id="PTHR27006:SF606">
    <property type="entry name" value="INTERLEUKIN-1 RECEPTOR-ASSOCIATED KINASE 4"/>
    <property type="match status" value="1"/>
</dbReference>
<dbReference type="PaxDb" id="3880-AES97661"/>
<evidence type="ECO:0000259" key="1">
    <source>
        <dbReference type="PROSITE" id="PS50011"/>
    </source>
</evidence>
<name>A0A072U9Q8_MEDTR</name>
<keyword evidence="2" id="KW-0418">Kinase</keyword>